<accession>A0A134B7J5</accession>
<dbReference type="InterPro" id="IPR003805">
    <property type="entry name" value="CobS"/>
</dbReference>
<evidence type="ECO:0000256" key="17">
    <source>
        <dbReference type="ARBA" id="ARBA00048623"/>
    </source>
</evidence>
<dbReference type="EC" id="2.7.8.26" evidence="5 19"/>
<evidence type="ECO:0000256" key="4">
    <source>
        <dbReference type="ARBA" id="ARBA00010561"/>
    </source>
</evidence>
<comment type="pathway">
    <text evidence="3 19">Cofactor biosynthesis; adenosylcobalamin biosynthesis; adenosylcobalamin from cob(II)yrinate a,c-diamide: step 7/7.</text>
</comment>
<comment type="function">
    <text evidence="14 19">Joins adenosylcobinamide-GDP and alpha-ribazole to generate adenosylcobalamin (Ado-cobalamin). Also synthesizes adenosylcobalamin 5'-phosphate from adenosylcobinamide-GDP and alpha-ribazole 5'-phosphate.</text>
</comment>
<evidence type="ECO:0000256" key="14">
    <source>
        <dbReference type="ARBA" id="ARBA00025228"/>
    </source>
</evidence>
<feature type="transmembrane region" description="Helical" evidence="19">
    <location>
        <begin position="217"/>
        <end position="239"/>
    </location>
</feature>
<evidence type="ECO:0000256" key="7">
    <source>
        <dbReference type="ARBA" id="ARBA00022475"/>
    </source>
</evidence>
<dbReference type="Proteomes" id="UP000070224">
    <property type="component" value="Unassembled WGS sequence"/>
</dbReference>
<sequence length="276" mass="29942">MNNSDTKRSHLGALIAALSLFTRLPFWRLRELTKTDYEDALSWWPVAGLVTATTLSGSFYLYSLVLPSVGAALALALGTRLLLTGAFHEDGLGDFFDGFGGGRERSQILAIMKDSHVGSYAVLGLLLYYLTYWALGTSLPAGWLPAVLFASDITGKVTSLLQVQFLPYARREEDSKIGVTYRKARPLAIYAALAIFLTAQWWALRPIEATPIGGSELAHFVPLSIFLPILVGGGLIAYLRKRIDGYTGDTCGALCLLSELATLTGFAILYRLGLGV</sequence>
<evidence type="ECO:0000256" key="10">
    <source>
        <dbReference type="ARBA" id="ARBA00022692"/>
    </source>
</evidence>
<feature type="transmembrane region" description="Helical" evidence="19">
    <location>
        <begin position="187"/>
        <end position="205"/>
    </location>
</feature>
<dbReference type="GO" id="GO:0051073">
    <property type="term" value="F:adenosylcobinamide-GDP ribazoletransferase activity"/>
    <property type="evidence" value="ECO:0007669"/>
    <property type="project" value="UniProtKB-UniRule"/>
</dbReference>
<keyword evidence="10 19" id="KW-0812">Transmembrane</keyword>
<evidence type="ECO:0000256" key="8">
    <source>
        <dbReference type="ARBA" id="ARBA00022573"/>
    </source>
</evidence>
<dbReference type="STRING" id="322095.HMPREF3185_01248"/>
<reference evidence="21" key="1">
    <citation type="submission" date="2016-01" db="EMBL/GenBank/DDBJ databases">
        <authorList>
            <person name="Mitreva M."/>
            <person name="Pepin K.H."/>
            <person name="Mihindukulasuriya K.A."/>
            <person name="Fulton R."/>
            <person name="Fronick C."/>
            <person name="O'Laughlin M."/>
            <person name="Miner T."/>
            <person name="Herter B."/>
            <person name="Rosa B.A."/>
            <person name="Cordes M."/>
            <person name="Tomlinson C."/>
            <person name="Wollam A."/>
            <person name="Palsikar V.B."/>
            <person name="Mardis E.R."/>
            <person name="Wilson R.K."/>
        </authorList>
    </citation>
    <scope>NUCLEOTIDE SEQUENCE [LARGE SCALE GENOMIC DNA]</scope>
    <source>
        <strain evidence="21">KA00683</strain>
    </source>
</reference>
<evidence type="ECO:0000256" key="13">
    <source>
        <dbReference type="ARBA" id="ARBA00023136"/>
    </source>
</evidence>
<evidence type="ECO:0000256" key="5">
    <source>
        <dbReference type="ARBA" id="ARBA00013200"/>
    </source>
</evidence>
<dbReference type="PATRIC" id="fig|322095.3.peg.1232"/>
<evidence type="ECO:0000256" key="18">
    <source>
        <dbReference type="ARBA" id="ARBA00049504"/>
    </source>
</evidence>
<comment type="cofactor">
    <cofactor evidence="1 19">
        <name>Mg(2+)</name>
        <dbReference type="ChEBI" id="CHEBI:18420"/>
    </cofactor>
</comment>
<keyword evidence="13 19" id="KW-0472">Membrane</keyword>
<evidence type="ECO:0000256" key="9">
    <source>
        <dbReference type="ARBA" id="ARBA00022679"/>
    </source>
</evidence>
<evidence type="ECO:0000256" key="16">
    <source>
        <dbReference type="ARBA" id="ARBA00032853"/>
    </source>
</evidence>
<evidence type="ECO:0000313" key="20">
    <source>
        <dbReference type="EMBL" id="KXB75906.1"/>
    </source>
</evidence>
<dbReference type="PANTHER" id="PTHR34148:SF1">
    <property type="entry name" value="ADENOSYLCOBINAMIDE-GDP RIBAZOLETRANSFERASE"/>
    <property type="match status" value="1"/>
</dbReference>
<keyword evidence="9 19" id="KW-0808">Transferase</keyword>
<keyword evidence="21" id="KW-1185">Reference proteome</keyword>
<keyword evidence="12 19" id="KW-1133">Transmembrane helix</keyword>
<comment type="catalytic activity">
    <reaction evidence="18 19">
        <text>alpha-ribazole 5'-phosphate + adenosylcob(III)inamide-GDP = adenosylcob(III)alamin 5'-phosphate + GMP + H(+)</text>
        <dbReference type="Rhea" id="RHEA:23560"/>
        <dbReference type="ChEBI" id="CHEBI:15378"/>
        <dbReference type="ChEBI" id="CHEBI:57918"/>
        <dbReference type="ChEBI" id="CHEBI:58115"/>
        <dbReference type="ChEBI" id="CHEBI:60487"/>
        <dbReference type="ChEBI" id="CHEBI:60493"/>
        <dbReference type="EC" id="2.7.8.26"/>
    </reaction>
</comment>
<dbReference type="HAMAP" id="MF_00719">
    <property type="entry name" value="CobS"/>
    <property type="match status" value="1"/>
</dbReference>
<evidence type="ECO:0000256" key="2">
    <source>
        <dbReference type="ARBA" id="ARBA00004651"/>
    </source>
</evidence>
<dbReference type="GO" id="GO:0008818">
    <property type="term" value="F:cobalamin 5'-phosphate synthase activity"/>
    <property type="evidence" value="ECO:0007669"/>
    <property type="project" value="UniProtKB-UniRule"/>
</dbReference>
<dbReference type="Pfam" id="PF02654">
    <property type="entry name" value="CobS"/>
    <property type="match status" value="1"/>
</dbReference>
<comment type="subcellular location">
    <subcellularLocation>
        <location evidence="2 19">Cell membrane</location>
        <topology evidence="2 19">Multi-pass membrane protein</topology>
    </subcellularLocation>
</comment>
<dbReference type="UniPathway" id="UPA00148">
    <property type="reaction ID" value="UER00238"/>
</dbReference>
<proteinExistence type="inferred from homology"/>
<evidence type="ECO:0000256" key="6">
    <source>
        <dbReference type="ARBA" id="ARBA00015850"/>
    </source>
</evidence>
<evidence type="ECO:0000256" key="3">
    <source>
        <dbReference type="ARBA" id="ARBA00004663"/>
    </source>
</evidence>
<protein>
    <recommendedName>
        <fullName evidence="6 19">Adenosylcobinamide-GDP ribazoletransferase</fullName>
        <ecNumber evidence="5 19">2.7.8.26</ecNumber>
    </recommendedName>
    <alternativeName>
        <fullName evidence="16 19">Cobalamin synthase</fullName>
    </alternativeName>
    <alternativeName>
        <fullName evidence="15 19">Cobalamin-5'-phosphate synthase</fullName>
    </alternativeName>
</protein>
<keyword evidence="8 19" id="KW-0169">Cobalamin biosynthesis</keyword>
<dbReference type="GO" id="GO:0005886">
    <property type="term" value="C:plasma membrane"/>
    <property type="evidence" value="ECO:0007669"/>
    <property type="project" value="UniProtKB-SubCell"/>
</dbReference>
<evidence type="ECO:0000256" key="19">
    <source>
        <dbReference type="HAMAP-Rule" id="MF_00719"/>
    </source>
</evidence>
<dbReference type="PANTHER" id="PTHR34148">
    <property type="entry name" value="ADENOSYLCOBINAMIDE-GDP RIBAZOLETRANSFERASE"/>
    <property type="match status" value="1"/>
</dbReference>
<comment type="caution">
    <text evidence="20">The sequence shown here is derived from an EMBL/GenBank/DDBJ whole genome shotgun (WGS) entry which is preliminary data.</text>
</comment>
<dbReference type="EMBL" id="LSDK01000083">
    <property type="protein sequence ID" value="KXB75906.1"/>
    <property type="molecule type" value="Genomic_DNA"/>
</dbReference>
<feature type="transmembrane region" description="Helical" evidence="19">
    <location>
        <begin position="251"/>
        <end position="270"/>
    </location>
</feature>
<comment type="similarity">
    <text evidence="4 19">Belongs to the CobS family.</text>
</comment>
<name>A0A134B7J5_9PORP</name>
<dbReference type="OrthoDB" id="9794626at2"/>
<evidence type="ECO:0000256" key="11">
    <source>
        <dbReference type="ARBA" id="ARBA00022842"/>
    </source>
</evidence>
<evidence type="ECO:0000256" key="15">
    <source>
        <dbReference type="ARBA" id="ARBA00032605"/>
    </source>
</evidence>
<comment type="catalytic activity">
    <reaction evidence="17 19">
        <text>alpha-ribazole + adenosylcob(III)inamide-GDP = adenosylcob(III)alamin + GMP + H(+)</text>
        <dbReference type="Rhea" id="RHEA:16049"/>
        <dbReference type="ChEBI" id="CHEBI:10329"/>
        <dbReference type="ChEBI" id="CHEBI:15378"/>
        <dbReference type="ChEBI" id="CHEBI:18408"/>
        <dbReference type="ChEBI" id="CHEBI:58115"/>
        <dbReference type="ChEBI" id="CHEBI:60487"/>
        <dbReference type="EC" id="2.7.8.26"/>
    </reaction>
</comment>
<organism evidence="20 21">
    <name type="scientific">Porphyromonas somerae</name>
    <dbReference type="NCBI Taxonomy" id="322095"/>
    <lineage>
        <taxon>Bacteria</taxon>
        <taxon>Pseudomonadati</taxon>
        <taxon>Bacteroidota</taxon>
        <taxon>Bacteroidia</taxon>
        <taxon>Bacteroidales</taxon>
        <taxon>Porphyromonadaceae</taxon>
        <taxon>Porphyromonas</taxon>
    </lineage>
</organism>
<comment type="caution">
    <text evidence="19">Lacks conserved residue(s) required for the propagation of feature annotation.</text>
</comment>
<dbReference type="GO" id="GO:0009236">
    <property type="term" value="P:cobalamin biosynthetic process"/>
    <property type="evidence" value="ECO:0007669"/>
    <property type="project" value="UniProtKB-UniRule"/>
</dbReference>
<gene>
    <name evidence="19" type="primary">cobS</name>
    <name evidence="20" type="ORF">HMPREF3185_01248</name>
</gene>
<evidence type="ECO:0000313" key="21">
    <source>
        <dbReference type="Proteomes" id="UP000070224"/>
    </source>
</evidence>
<dbReference type="AlphaFoldDB" id="A0A134B7J5"/>
<dbReference type="RefSeq" id="WP_060935519.1">
    <property type="nucleotide sequence ID" value="NZ_KQ960447.1"/>
</dbReference>
<evidence type="ECO:0000256" key="12">
    <source>
        <dbReference type="ARBA" id="ARBA00022989"/>
    </source>
</evidence>
<keyword evidence="11 19" id="KW-0460">Magnesium</keyword>
<evidence type="ECO:0000256" key="1">
    <source>
        <dbReference type="ARBA" id="ARBA00001946"/>
    </source>
</evidence>
<keyword evidence="7 19" id="KW-1003">Cell membrane</keyword>